<dbReference type="InterPro" id="IPR003599">
    <property type="entry name" value="Ig_sub"/>
</dbReference>
<dbReference type="Pfam" id="PF07686">
    <property type="entry name" value="V-set"/>
    <property type="match status" value="1"/>
</dbReference>
<dbReference type="InterPro" id="IPR013106">
    <property type="entry name" value="Ig_V-set"/>
</dbReference>
<dbReference type="Gene3D" id="2.60.40.10">
    <property type="entry name" value="Immunoglobulins"/>
    <property type="match status" value="1"/>
</dbReference>
<evidence type="ECO:0000313" key="3">
    <source>
        <dbReference type="Ensembl" id="ENSELUP00000010583.3"/>
    </source>
</evidence>
<dbReference type="PROSITE" id="PS50835">
    <property type="entry name" value="IG_LIKE"/>
    <property type="match status" value="1"/>
</dbReference>
<dbReference type="InterPro" id="IPR007110">
    <property type="entry name" value="Ig-like_dom"/>
</dbReference>
<dbReference type="Ensembl" id="ENSELUT00000001908.3">
    <property type="protein sequence ID" value="ENSELUP00000010583.3"/>
    <property type="gene ID" value="ENSELUG00000011060.3"/>
</dbReference>
<name>A0A3P8Y1N1_ESOLU</name>
<reference evidence="3" key="2">
    <citation type="submission" date="2020-02" db="EMBL/GenBank/DDBJ databases">
        <title>Esox lucius (northern pike) genome, fEsoLuc1, primary haplotype.</title>
        <authorList>
            <person name="Myers G."/>
            <person name="Karagic N."/>
            <person name="Meyer A."/>
            <person name="Pippel M."/>
            <person name="Reichard M."/>
            <person name="Winkler S."/>
            <person name="Tracey A."/>
            <person name="Sims Y."/>
            <person name="Howe K."/>
            <person name="Rhie A."/>
            <person name="Formenti G."/>
            <person name="Durbin R."/>
            <person name="Fedrigo O."/>
            <person name="Jarvis E.D."/>
        </authorList>
    </citation>
    <scope>NUCLEOTIDE SEQUENCE [LARGE SCALE GENOMIC DNA]</scope>
</reference>
<dbReference type="Proteomes" id="UP000265140">
    <property type="component" value="Chromosome 24"/>
</dbReference>
<accession>A0A3P8Y1N1</accession>
<dbReference type="PANTHER" id="PTHR14334:SF3">
    <property type="entry name" value="TRANSMEMBRANE AND IMMUNOGLOBULIN DOMAIN CONTAINING 2"/>
    <property type="match status" value="1"/>
</dbReference>
<dbReference type="GO" id="GO:0019815">
    <property type="term" value="C:B cell receptor complex"/>
    <property type="evidence" value="ECO:0007669"/>
    <property type="project" value="TreeGrafter"/>
</dbReference>
<dbReference type="InParanoid" id="A0A3P8Y1N1"/>
<dbReference type="STRING" id="8010.ENSELUP00000010583"/>
<dbReference type="SUPFAM" id="SSF48726">
    <property type="entry name" value="Immunoglobulin"/>
    <property type="match status" value="1"/>
</dbReference>
<dbReference type="Bgee" id="ENSELUG00000011060">
    <property type="expression patterns" value="Expressed in spleen and 13 other cell types or tissues"/>
</dbReference>
<evidence type="ECO:0000313" key="4">
    <source>
        <dbReference type="Proteomes" id="UP000265140"/>
    </source>
</evidence>
<dbReference type="AlphaFoldDB" id="A0A3P8Y1N1"/>
<keyword evidence="1" id="KW-0393">Immunoglobulin domain</keyword>
<organism evidence="3 4">
    <name type="scientific">Esox lucius</name>
    <name type="common">Northern pike</name>
    <dbReference type="NCBI Taxonomy" id="8010"/>
    <lineage>
        <taxon>Eukaryota</taxon>
        <taxon>Metazoa</taxon>
        <taxon>Chordata</taxon>
        <taxon>Craniata</taxon>
        <taxon>Vertebrata</taxon>
        <taxon>Euteleostomi</taxon>
        <taxon>Actinopterygii</taxon>
        <taxon>Neopterygii</taxon>
        <taxon>Teleostei</taxon>
        <taxon>Protacanthopterygii</taxon>
        <taxon>Esociformes</taxon>
        <taxon>Esocidae</taxon>
        <taxon>Esox</taxon>
    </lineage>
</organism>
<reference evidence="3" key="4">
    <citation type="submission" date="2025-09" db="UniProtKB">
        <authorList>
            <consortium name="Ensembl"/>
        </authorList>
    </citation>
    <scope>IDENTIFICATION</scope>
</reference>
<dbReference type="GO" id="GO:0030183">
    <property type="term" value="P:B cell differentiation"/>
    <property type="evidence" value="ECO:0007669"/>
    <property type="project" value="TreeGrafter"/>
</dbReference>
<reference evidence="4" key="1">
    <citation type="journal article" date="2014" name="PLoS ONE">
        <title>The genome and linkage map of the northern pike (Esox lucius): conserved synteny revealed between the salmonid sister group and the Neoteleostei.</title>
        <authorList>
            <person name="Rondeau E.B."/>
            <person name="Minkley D.R."/>
            <person name="Leong J.S."/>
            <person name="Messmer A.M."/>
            <person name="Jantzen J.R."/>
            <person name="von Schalburg K.R."/>
            <person name="Lemon C."/>
            <person name="Bird N.H."/>
            <person name="Koop B.F."/>
        </authorList>
    </citation>
    <scope>NUCLEOTIDE SEQUENCE</scope>
</reference>
<sequence>AEIIDLARYKKCISALHLRSTVEWTKLYSPHLFAGFSGLDLVVTQSPHLTVTEGGTVQIKCCWNQNLIRATVNWKSNATNMSVLVNNRQCQNRSSKHNESCCLNLTISNLNRSDSGTYTCKVSSEIPVLQQSVGNGTHLTVISARQHGSQGKNSCVALNFS</sequence>
<evidence type="ECO:0000259" key="2">
    <source>
        <dbReference type="PROSITE" id="PS50835"/>
    </source>
</evidence>
<dbReference type="InterPro" id="IPR036179">
    <property type="entry name" value="Ig-like_dom_sf"/>
</dbReference>
<dbReference type="SMART" id="SM00409">
    <property type="entry name" value="IG"/>
    <property type="match status" value="1"/>
</dbReference>
<evidence type="ECO:0000256" key="1">
    <source>
        <dbReference type="ARBA" id="ARBA00023319"/>
    </source>
</evidence>
<dbReference type="GeneTree" id="ENSGT00940000177059"/>
<dbReference type="GO" id="GO:0009897">
    <property type="term" value="C:external side of plasma membrane"/>
    <property type="evidence" value="ECO:0007669"/>
    <property type="project" value="TreeGrafter"/>
</dbReference>
<dbReference type="InterPro" id="IPR013783">
    <property type="entry name" value="Ig-like_fold"/>
</dbReference>
<keyword evidence="4" id="KW-1185">Reference proteome</keyword>
<dbReference type="PANTHER" id="PTHR14334">
    <property type="entry name" value="B-CELL ANTIGEN RECEPTOR COMPLEX-ASSOCIATED PROTEIN"/>
    <property type="match status" value="1"/>
</dbReference>
<dbReference type="GO" id="GO:0050853">
    <property type="term" value="P:B cell receptor signaling pathway"/>
    <property type="evidence" value="ECO:0007669"/>
    <property type="project" value="TreeGrafter"/>
</dbReference>
<proteinExistence type="predicted"/>
<protein>
    <recommendedName>
        <fullName evidence="2">Ig-like domain-containing protein</fullName>
    </recommendedName>
</protein>
<feature type="domain" description="Ig-like" evidence="2">
    <location>
        <begin position="30"/>
        <end position="134"/>
    </location>
</feature>
<reference evidence="3" key="3">
    <citation type="submission" date="2025-08" db="UniProtKB">
        <authorList>
            <consortium name="Ensembl"/>
        </authorList>
    </citation>
    <scope>IDENTIFICATION</scope>
</reference>